<evidence type="ECO:0000313" key="2">
    <source>
        <dbReference type="Proteomes" id="UP001054945"/>
    </source>
</evidence>
<reference evidence="1 2" key="1">
    <citation type="submission" date="2021-06" db="EMBL/GenBank/DDBJ databases">
        <title>Caerostris extrusa draft genome.</title>
        <authorList>
            <person name="Kono N."/>
            <person name="Arakawa K."/>
        </authorList>
    </citation>
    <scope>NUCLEOTIDE SEQUENCE [LARGE SCALE GENOMIC DNA]</scope>
</reference>
<evidence type="ECO:0000313" key="1">
    <source>
        <dbReference type="EMBL" id="GIY01229.1"/>
    </source>
</evidence>
<sequence>MNVPRSTLDCLYFSNVRKTRDVVTKVLFGVSCRQYASERNLDVAAIPEYKRLRWCVVLGVESLETIYETLLRCSVLVMLNFSRQKI</sequence>
<protein>
    <submittedName>
        <fullName evidence="1">Uncharacterized protein</fullName>
    </submittedName>
</protein>
<comment type="caution">
    <text evidence="1">The sequence shown here is derived from an EMBL/GenBank/DDBJ whole genome shotgun (WGS) entry which is preliminary data.</text>
</comment>
<dbReference type="Proteomes" id="UP001054945">
    <property type="component" value="Unassembled WGS sequence"/>
</dbReference>
<dbReference type="AlphaFoldDB" id="A0AAV4PYC7"/>
<name>A0AAV4PYC7_CAEEX</name>
<proteinExistence type="predicted"/>
<accession>A0AAV4PYC7</accession>
<gene>
    <name evidence="1" type="ORF">CEXT_147441</name>
</gene>
<keyword evidence="2" id="KW-1185">Reference proteome</keyword>
<dbReference type="EMBL" id="BPLR01005285">
    <property type="protein sequence ID" value="GIY01229.1"/>
    <property type="molecule type" value="Genomic_DNA"/>
</dbReference>
<organism evidence="1 2">
    <name type="scientific">Caerostris extrusa</name>
    <name type="common">Bark spider</name>
    <name type="synonym">Caerostris bankana</name>
    <dbReference type="NCBI Taxonomy" id="172846"/>
    <lineage>
        <taxon>Eukaryota</taxon>
        <taxon>Metazoa</taxon>
        <taxon>Ecdysozoa</taxon>
        <taxon>Arthropoda</taxon>
        <taxon>Chelicerata</taxon>
        <taxon>Arachnida</taxon>
        <taxon>Araneae</taxon>
        <taxon>Araneomorphae</taxon>
        <taxon>Entelegynae</taxon>
        <taxon>Araneoidea</taxon>
        <taxon>Araneidae</taxon>
        <taxon>Caerostris</taxon>
    </lineage>
</organism>